<name>A0ABN8TQX5_9VIBR</name>
<sequence>MKKFPYRLLDRTKYFQIKINSLEQLTIRNQAKCKFNTFKRSSMSMLVENGHLKERKYTVTKSKG</sequence>
<comment type="caution">
    <text evidence="1">The sequence shown here is derived from an EMBL/GenBank/DDBJ whole genome shotgun (WGS) entry which is preliminary data.</text>
</comment>
<organism evidence="1 2">
    <name type="scientific">Vibrio aestuarianus</name>
    <dbReference type="NCBI Taxonomy" id="28171"/>
    <lineage>
        <taxon>Bacteria</taxon>
        <taxon>Pseudomonadati</taxon>
        <taxon>Pseudomonadota</taxon>
        <taxon>Gammaproteobacteria</taxon>
        <taxon>Vibrionales</taxon>
        <taxon>Vibrionaceae</taxon>
        <taxon>Vibrio</taxon>
    </lineage>
</organism>
<protein>
    <submittedName>
        <fullName evidence="1">Uncharacterized protein</fullName>
    </submittedName>
</protein>
<gene>
    <name evidence="1" type="ORF">VAE063_760005</name>
</gene>
<dbReference type="EMBL" id="CALYLK010000115">
    <property type="protein sequence ID" value="CAH8208440.1"/>
    <property type="molecule type" value="Genomic_DNA"/>
</dbReference>
<keyword evidence="2" id="KW-1185">Reference proteome</keyword>
<evidence type="ECO:0000313" key="1">
    <source>
        <dbReference type="EMBL" id="CAH8208440.1"/>
    </source>
</evidence>
<reference evidence="1" key="1">
    <citation type="submission" date="2022-06" db="EMBL/GenBank/DDBJ databases">
        <authorList>
            <person name="Goudenege D."/>
            <person name="Le Roux F."/>
        </authorList>
    </citation>
    <scope>NUCLEOTIDE SEQUENCE</scope>
    <source>
        <strain evidence="1">12-063</strain>
    </source>
</reference>
<dbReference type="Proteomes" id="UP001152658">
    <property type="component" value="Unassembled WGS sequence"/>
</dbReference>
<proteinExistence type="predicted"/>
<evidence type="ECO:0000313" key="2">
    <source>
        <dbReference type="Proteomes" id="UP001152658"/>
    </source>
</evidence>
<accession>A0ABN8TQX5</accession>